<keyword evidence="3" id="KW-0496">Mitochondrion</keyword>
<dbReference type="Proteomes" id="UP000305948">
    <property type="component" value="Unassembled WGS sequence"/>
</dbReference>
<evidence type="ECO:0000259" key="12">
    <source>
        <dbReference type="Pfam" id="PF00849"/>
    </source>
</evidence>
<feature type="domain" description="Pseudouridine synthase RsuA/RluA-like" evidence="12">
    <location>
        <begin position="37"/>
        <end position="198"/>
    </location>
</feature>
<dbReference type="GO" id="GO:0005739">
    <property type="term" value="C:mitochondrion"/>
    <property type="evidence" value="ECO:0007669"/>
    <property type="project" value="UniProtKB-SubCell"/>
</dbReference>
<dbReference type="OrthoDB" id="428658at2759"/>
<reference evidence="13 14" key="1">
    <citation type="journal article" date="2019" name="Nat. Ecol. Evol.">
        <title>Megaphylogeny resolves global patterns of mushroom evolution.</title>
        <authorList>
            <person name="Varga T."/>
            <person name="Krizsan K."/>
            <person name="Foldi C."/>
            <person name="Dima B."/>
            <person name="Sanchez-Garcia M."/>
            <person name="Sanchez-Ramirez S."/>
            <person name="Szollosi G.J."/>
            <person name="Szarkandi J.G."/>
            <person name="Papp V."/>
            <person name="Albert L."/>
            <person name="Andreopoulos W."/>
            <person name="Angelini C."/>
            <person name="Antonin V."/>
            <person name="Barry K.W."/>
            <person name="Bougher N.L."/>
            <person name="Buchanan P."/>
            <person name="Buyck B."/>
            <person name="Bense V."/>
            <person name="Catcheside P."/>
            <person name="Chovatia M."/>
            <person name="Cooper J."/>
            <person name="Damon W."/>
            <person name="Desjardin D."/>
            <person name="Finy P."/>
            <person name="Geml J."/>
            <person name="Haridas S."/>
            <person name="Hughes K."/>
            <person name="Justo A."/>
            <person name="Karasinski D."/>
            <person name="Kautmanova I."/>
            <person name="Kiss B."/>
            <person name="Kocsube S."/>
            <person name="Kotiranta H."/>
            <person name="LaButti K.M."/>
            <person name="Lechner B.E."/>
            <person name="Liimatainen K."/>
            <person name="Lipzen A."/>
            <person name="Lukacs Z."/>
            <person name="Mihaltcheva S."/>
            <person name="Morgado L.N."/>
            <person name="Niskanen T."/>
            <person name="Noordeloos M.E."/>
            <person name="Ohm R.A."/>
            <person name="Ortiz-Santana B."/>
            <person name="Ovrebo C."/>
            <person name="Racz N."/>
            <person name="Riley R."/>
            <person name="Savchenko A."/>
            <person name="Shiryaev A."/>
            <person name="Soop K."/>
            <person name="Spirin V."/>
            <person name="Szebenyi C."/>
            <person name="Tomsovsky M."/>
            <person name="Tulloss R.E."/>
            <person name="Uehling J."/>
            <person name="Grigoriev I.V."/>
            <person name="Vagvolgyi C."/>
            <person name="Papp T."/>
            <person name="Martin F.M."/>
            <person name="Miettinen O."/>
            <person name="Hibbett D.S."/>
            <person name="Nagy L.G."/>
        </authorList>
    </citation>
    <scope>NUCLEOTIDE SEQUENCE [LARGE SCALE GENOMIC DNA]</scope>
    <source>
        <strain evidence="13 14">OMC1185</strain>
    </source>
</reference>
<evidence type="ECO:0000256" key="11">
    <source>
        <dbReference type="ARBA" id="ARBA00042700"/>
    </source>
</evidence>
<comment type="similarity">
    <text evidence="2">Belongs to the pseudouridine synthase RluA family.</text>
</comment>
<dbReference type="GO" id="GO:0000455">
    <property type="term" value="P:enzyme-directed rRNA pseudouridine synthesis"/>
    <property type="evidence" value="ECO:0007669"/>
    <property type="project" value="TreeGrafter"/>
</dbReference>
<protein>
    <recommendedName>
        <fullName evidence="8">21S rRNA pseudouridine(2819) synthase</fullName>
        <ecNumber evidence="7">5.4.99.43</ecNumber>
    </recommendedName>
    <alternativeName>
        <fullName evidence="10">Pseudouridine synthase 5</fullName>
    </alternativeName>
    <alternativeName>
        <fullName evidence="9">Pseudouridylate synthase PUS5</fullName>
    </alternativeName>
    <alternativeName>
        <fullName evidence="11">Uracil hydrolyase PUS5</fullName>
    </alternativeName>
</protein>
<comment type="function">
    <text evidence="6">Pseudouridylate synthase responsible for the pseudouridine-2819 formation in mitochondrial 21S rRNA. May modulate the efficiency or the fidelity of the mitochondrial translation machinery.</text>
</comment>
<dbReference type="GO" id="GO:0003723">
    <property type="term" value="F:RNA binding"/>
    <property type="evidence" value="ECO:0007669"/>
    <property type="project" value="InterPro"/>
</dbReference>
<dbReference type="SUPFAM" id="SSF55120">
    <property type="entry name" value="Pseudouridine synthase"/>
    <property type="match status" value="1"/>
</dbReference>
<evidence type="ECO:0000256" key="2">
    <source>
        <dbReference type="ARBA" id="ARBA00010876"/>
    </source>
</evidence>
<evidence type="ECO:0000256" key="7">
    <source>
        <dbReference type="ARBA" id="ARBA00038947"/>
    </source>
</evidence>
<sequence length="301" mass="33851">MILQDMSRHTSRAVQRGGLARGFPDPMKHVIYVDSKVIVLNKPSGLVSQGSVVANTDKMREHYTFKFNSLLQGLKDALHMSTLPYPVHRLDKNTTGCLILARTDHVARELSTQFRNRTIIKKYLALVQGGRHTFQAGKGEIRNHLHYEDGRACIVGEGAGKPAATDWELVAASETAPVSLLRLTLHTGLKHQLRVHLSKVLKAPILGETTHSKMQAAIDVPEDRLFLHSSHLSFFRYRSQGARKRYRFGVTAPIPRDFKQLCDRLKIYPQDSEMKGGVTADESEIQESELSELQGCWFGRD</sequence>
<dbReference type="GO" id="GO:0160143">
    <property type="term" value="F:21S rRNA pseudouridine(2819) synthase activity"/>
    <property type="evidence" value="ECO:0007669"/>
    <property type="project" value="UniProtKB-EC"/>
</dbReference>
<evidence type="ECO:0000256" key="1">
    <source>
        <dbReference type="ARBA" id="ARBA00004173"/>
    </source>
</evidence>
<evidence type="ECO:0000256" key="6">
    <source>
        <dbReference type="ARBA" id="ARBA00037513"/>
    </source>
</evidence>
<comment type="catalytic activity">
    <reaction evidence="5">
        <text>uridine(2819) in 21S rRNA = pseudouridine(2819) in 21S rRNA</text>
        <dbReference type="Rhea" id="RHEA:42556"/>
        <dbReference type="Rhea" id="RHEA-COMP:10113"/>
        <dbReference type="Rhea" id="RHEA-COMP:10114"/>
        <dbReference type="ChEBI" id="CHEBI:65314"/>
        <dbReference type="ChEBI" id="CHEBI:65315"/>
        <dbReference type="EC" id="5.4.99.43"/>
    </reaction>
</comment>
<dbReference type="Gene3D" id="3.30.2350.10">
    <property type="entry name" value="Pseudouridine synthase"/>
    <property type="match status" value="1"/>
</dbReference>
<name>A0A5C3N013_9AGAM</name>
<dbReference type="PANTHER" id="PTHR21600">
    <property type="entry name" value="MITOCHONDRIAL RNA PSEUDOURIDINE SYNTHASE"/>
    <property type="match status" value="1"/>
</dbReference>
<evidence type="ECO:0000256" key="8">
    <source>
        <dbReference type="ARBA" id="ARBA00040626"/>
    </source>
</evidence>
<dbReference type="PROSITE" id="PS01129">
    <property type="entry name" value="PSI_RLU"/>
    <property type="match status" value="1"/>
</dbReference>
<dbReference type="CDD" id="cd02869">
    <property type="entry name" value="PseudoU_synth_RluA_like"/>
    <property type="match status" value="1"/>
</dbReference>
<dbReference type="InterPro" id="IPR050188">
    <property type="entry name" value="RluA_PseudoU_synthase"/>
</dbReference>
<dbReference type="STRING" id="5364.A0A5C3N013"/>
<evidence type="ECO:0000256" key="9">
    <source>
        <dbReference type="ARBA" id="ARBA00041561"/>
    </source>
</evidence>
<dbReference type="Pfam" id="PF00849">
    <property type="entry name" value="PseudoU_synth_2"/>
    <property type="match status" value="1"/>
</dbReference>
<comment type="subcellular location">
    <subcellularLocation>
        <location evidence="1">Mitochondrion</location>
    </subcellularLocation>
</comment>
<dbReference type="AlphaFoldDB" id="A0A5C3N013"/>
<dbReference type="PANTHER" id="PTHR21600:SF81">
    <property type="entry name" value="21S RRNA PSEUDOURIDINE(2819) SYNTHASE"/>
    <property type="match status" value="1"/>
</dbReference>
<organism evidence="13 14">
    <name type="scientific">Heliocybe sulcata</name>
    <dbReference type="NCBI Taxonomy" id="5364"/>
    <lineage>
        <taxon>Eukaryota</taxon>
        <taxon>Fungi</taxon>
        <taxon>Dikarya</taxon>
        <taxon>Basidiomycota</taxon>
        <taxon>Agaricomycotina</taxon>
        <taxon>Agaricomycetes</taxon>
        <taxon>Gloeophyllales</taxon>
        <taxon>Gloeophyllaceae</taxon>
        <taxon>Heliocybe</taxon>
    </lineage>
</organism>
<dbReference type="InterPro" id="IPR006145">
    <property type="entry name" value="PsdUridine_synth_RsuA/RluA"/>
</dbReference>
<proteinExistence type="inferred from homology"/>
<evidence type="ECO:0000256" key="10">
    <source>
        <dbReference type="ARBA" id="ARBA00041978"/>
    </source>
</evidence>
<gene>
    <name evidence="13" type="ORF">OE88DRAFT_816065</name>
</gene>
<accession>A0A5C3N013</accession>
<dbReference type="InterPro" id="IPR006224">
    <property type="entry name" value="PsdUridine_synth_RluA-like_CS"/>
</dbReference>
<evidence type="ECO:0000256" key="5">
    <source>
        <dbReference type="ARBA" id="ARBA00036927"/>
    </source>
</evidence>
<dbReference type="EMBL" id="ML213525">
    <property type="protein sequence ID" value="TFK47121.1"/>
    <property type="molecule type" value="Genomic_DNA"/>
</dbReference>
<evidence type="ECO:0000313" key="13">
    <source>
        <dbReference type="EMBL" id="TFK47121.1"/>
    </source>
</evidence>
<dbReference type="InterPro" id="IPR020103">
    <property type="entry name" value="PsdUridine_synth_cat_dom_sf"/>
</dbReference>
<evidence type="ECO:0000256" key="4">
    <source>
        <dbReference type="ARBA" id="ARBA00023235"/>
    </source>
</evidence>
<evidence type="ECO:0000256" key="3">
    <source>
        <dbReference type="ARBA" id="ARBA00023128"/>
    </source>
</evidence>
<keyword evidence="4" id="KW-0413">Isomerase</keyword>
<keyword evidence="14" id="KW-1185">Reference proteome</keyword>
<evidence type="ECO:0000313" key="14">
    <source>
        <dbReference type="Proteomes" id="UP000305948"/>
    </source>
</evidence>
<dbReference type="EC" id="5.4.99.43" evidence="7"/>